<name>A0AA39JE10_ARMTA</name>
<dbReference type="EMBL" id="JAUEPS010000079">
    <property type="protein sequence ID" value="KAK0440036.1"/>
    <property type="molecule type" value="Genomic_DNA"/>
</dbReference>
<proteinExistence type="predicted"/>
<sequence length="144" mass="16361">MTDQRKASLLPMSDVVADRSSAYYVRGLFFVTPRTCTYIPCKVRNTALITPTTQYHRRSGNRLGTRWFESTGLIHRKIDHVFSCMPWVILAAVYFLSYHLADKKETLSLLTLIISMAYNAGCAWFDSMGQLITAAMVPFFCGVF</sequence>
<keyword evidence="1" id="KW-1133">Transmembrane helix</keyword>
<gene>
    <name evidence="2" type="ORF">EV420DRAFT_1138043</name>
</gene>
<dbReference type="RefSeq" id="XP_060323485.1">
    <property type="nucleotide sequence ID" value="XM_060466012.1"/>
</dbReference>
<dbReference type="AlphaFoldDB" id="A0AA39JE10"/>
<keyword evidence="1" id="KW-0472">Membrane</keyword>
<accession>A0AA39JE10</accession>
<feature type="transmembrane region" description="Helical" evidence="1">
    <location>
        <begin position="107"/>
        <end position="125"/>
    </location>
</feature>
<feature type="transmembrane region" description="Helical" evidence="1">
    <location>
        <begin position="81"/>
        <end position="101"/>
    </location>
</feature>
<keyword evidence="3" id="KW-1185">Reference proteome</keyword>
<evidence type="ECO:0000313" key="2">
    <source>
        <dbReference type="EMBL" id="KAK0440036.1"/>
    </source>
</evidence>
<comment type="caution">
    <text evidence="2">The sequence shown here is derived from an EMBL/GenBank/DDBJ whole genome shotgun (WGS) entry which is preliminary data.</text>
</comment>
<organism evidence="2 3">
    <name type="scientific">Armillaria tabescens</name>
    <name type="common">Ringless honey mushroom</name>
    <name type="synonym">Agaricus tabescens</name>
    <dbReference type="NCBI Taxonomy" id="1929756"/>
    <lineage>
        <taxon>Eukaryota</taxon>
        <taxon>Fungi</taxon>
        <taxon>Dikarya</taxon>
        <taxon>Basidiomycota</taxon>
        <taxon>Agaricomycotina</taxon>
        <taxon>Agaricomycetes</taxon>
        <taxon>Agaricomycetidae</taxon>
        <taxon>Agaricales</taxon>
        <taxon>Marasmiineae</taxon>
        <taxon>Physalacriaceae</taxon>
        <taxon>Desarmillaria</taxon>
    </lineage>
</organism>
<dbReference type="Proteomes" id="UP001175211">
    <property type="component" value="Unassembled WGS sequence"/>
</dbReference>
<reference evidence="2" key="1">
    <citation type="submission" date="2023-06" db="EMBL/GenBank/DDBJ databases">
        <authorList>
            <consortium name="Lawrence Berkeley National Laboratory"/>
            <person name="Ahrendt S."/>
            <person name="Sahu N."/>
            <person name="Indic B."/>
            <person name="Wong-Bajracharya J."/>
            <person name="Merenyi Z."/>
            <person name="Ke H.-M."/>
            <person name="Monk M."/>
            <person name="Kocsube S."/>
            <person name="Drula E."/>
            <person name="Lipzen A."/>
            <person name="Balint B."/>
            <person name="Henrissat B."/>
            <person name="Andreopoulos B."/>
            <person name="Martin F.M."/>
            <person name="Harder C.B."/>
            <person name="Rigling D."/>
            <person name="Ford K.L."/>
            <person name="Foster G.D."/>
            <person name="Pangilinan J."/>
            <person name="Papanicolaou A."/>
            <person name="Barry K."/>
            <person name="LaButti K."/>
            <person name="Viragh M."/>
            <person name="Koriabine M."/>
            <person name="Yan M."/>
            <person name="Riley R."/>
            <person name="Champramary S."/>
            <person name="Plett K.L."/>
            <person name="Tsai I.J."/>
            <person name="Slot J."/>
            <person name="Sipos G."/>
            <person name="Plett J."/>
            <person name="Nagy L.G."/>
            <person name="Grigoriev I.V."/>
        </authorList>
    </citation>
    <scope>NUCLEOTIDE SEQUENCE</scope>
    <source>
        <strain evidence="2">CCBAS 213</strain>
    </source>
</reference>
<evidence type="ECO:0000256" key="1">
    <source>
        <dbReference type="SAM" id="Phobius"/>
    </source>
</evidence>
<dbReference type="GeneID" id="85349560"/>
<keyword evidence="1" id="KW-0812">Transmembrane</keyword>
<evidence type="ECO:0000313" key="3">
    <source>
        <dbReference type="Proteomes" id="UP001175211"/>
    </source>
</evidence>
<protein>
    <submittedName>
        <fullName evidence="2">Uncharacterized protein</fullName>
    </submittedName>
</protein>